<name>A0A941EEZ6_9ACTN</name>
<dbReference type="Gene3D" id="3.40.50.300">
    <property type="entry name" value="P-loop containing nucleotide triphosphate hydrolases"/>
    <property type="match status" value="1"/>
</dbReference>
<feature type="domain" description="ABC transporter" evidence="5">
    <location>
        <begin position="29"/>
        <end position="258"/>
    </location>
</feature>
<proteinExistence type="predicted"/>
<keyword evidence="7" id="KW-1185">Reference proteome</keyword>
<evidence type="ECO:0000256" key="4">
    <source>
        <dbReference type="SAM" id="MobiDB-lite"/>
    </source>
</evidence>
<dbReference type="CDD" id="cd03293">
    <property type="entry name" value="ABC_NrtD_SsuB_transporters"/>
    <property type="match status" value="1"/>
</dbReference>
<dbReference type="InterPro" id="IPR003593">
    <property type="entry name" value="AAA+_ATPase"/>
</dbReference>
<organism evidence="6 7">
    <name type="scientific">Actinospica acidithermotolerans</name>
    <dbReference type="NCBI Taxonomy" id="2828514"/>
    <lineage>
        <taxon>Bacteria</taxon>
        <taxon>Bacillati</taxon>
        <taxon>Actinomycetota</taxon>
        <taxon>Actinomycetes</taxon>
        <taxon>Catenulisporales</taxon>
        <taxon>Actinospicaceae</taxon>
        <taxon>Actinospica</taxon>
    </lineage>
</organism>
<dbReference type="GO" id="GO:0016887">
    <property type="term" value="F:ATP hydrolysis activity"/>
    <property type="evidence" value="ECO:0007669"/>
    <property type="project" value="InterPro"/>
</dbReference>
<accession>A0A941EEZ6</accession>
<keyword evidence="3 6" id="KW-0067">ATP-binding</keyword>
<dbReference type="GO" id="GO:0005524">
    <property type="term" value="F:ATP binding"/>
    <property type="evidence" value="ECO:0007669"/>
    <property type="project" value="UniProtKB-KW"/>
</dbReference>
<dbReference type="InterPro" id="IPR027417">
    <property type="entry name" value="P-loop_NTPase"/>
</dbReference>
<dbReference type="InterPro" id="IPR050166">
    <property type="entry name" value="ABC_transporter_ATP-bind"/>
</dbReference>
<reference evidence="6" key="1">
    <citation type="submission" date="2021-04" db="EMBL/GenBank/DDBJ databases">
        <title>Genome based classification of Actinospica acidithermotolerans sp. nov., an actinobacterium isolated from an Indonesian hot spring.</title>
        <authorList>
            <person name="Kusuma A.B."/>
            <person name="Putra K.E."/>
            <person name="Nafisah S."/>
            <person name="Loh J."/>
            <person name="Nouioui I."/>
            <person name="Goodfellow M."/>
        </authorList>
    </citation>
    <scope>NUCLEOTIDE SEQUENCE</scope>
    <source>
        <strain evidence="6">MGRD01-02</strain>
    </source>
</reference>
<dbReference type="AlphaFoldDB" id="A0A941EEZ6"/>
<dbReference type="PANTHER" id="PTHR42788">
    <property type="entry name" value="TAURINE IMPORT ATP-BINDING PROTEIN-RELATED"/>
    <property type="match status" value="1"/>
</dbReference>
<evidence type="ECO:0000259" key="5">
    <source>
        <dbReference type="PROSITE" id="PS50893"/>
    </source>
</evidence>
<dbReference type="EMBL" id="JAGSOH010000080">
    <property type="protein sequence ID" value="MBR7829267.1"/>
    <property type="molecule type" value="Genomic_DNA"/>
</dbReference>
<evidence type="ECO:0000256" key="2">
    <source>
        <dbReference type="ARBA" id="ARBA00022741"/>
    </source>
</evidence>
<dbReference type="Proteomes" id="UP000676325">
    <property type="component" value="Unassembled WGS sequence"/>
</dbReference>
<evidence type="ECO:0000256" key="3">
    <source>
        <dbReference type="ARBA" id="ARBA00022840"/>
    </source>
</evidence>
<gene>
    <name evidence="6" type="ORF">KDK95_23370</name>
</gene>
<protein>
    <submittedName>
        <fullName evidence="6">ABC transporter ATP-binding protein</fullName>
    </submittedName>
</protein>
<evidence type="ECO:0000256" key="1">
    <source>
        <dbReference type="ARBA" id="ARBA00022448"/>
    </source>
</evidence>
<dbReference type="SMART" id="SM00382">
    <property type="entry name" value="AAA"/>
    <property type="match status" value="1"/>
</dbReference>
<dbReference type="Pfam" id="PF00005">
    <property type="entry name" value="ABC_tran"/>
    <property type="match status" value="1"/>
</dbReference>
<dbReference type="InterPro" id="IPR003439">
    <property type="entry name" value="ABC_transporter-like_ATP-bd"/>
</dbReference>
<keyword evidence="1" id="KW-0813">Transport</keyword>
<feature type="region of interest" description="Disordered" evidence="4">
    <location>
        <begin position="1"/>
        <end position="26"/>
    </location>
</feature>
<evidence type="ECO:0000313" key="7">
    <source>
        <dbReference type="Proteomes" id="UP000676325"/>
    </source>
</evidence>
<comment type="caution">
    <text evidence="6">The sequence shown here is derived from an EMBL/GenBank/DDBJ whole genome shotgun (WGS) entry which is preliminary data.</text>
</comment>
<dbReference type="PANTHER" id="PTHR42788:SF13">
    <property type="entry name" value="ALIPHATIC SULFONATES IMPORT ATP-BINDING PROTEIN SSUB"/>
    <property type="match status" value="1"/>
</dbReference>
<dbReference type="PROSITE" id="PS50893">
    <property type="entry name" value="ABC_TRANSPORTER_2"/>
    <property type="match status" value="1"/>
</dbReference>
<sequence length="286" mass="30820">MSTAQQAPEPAAAAATAEPAATPEPADALRFERVTLRFAGVERPAVQDVSFSVGRGRFVAVIGPSGCGKSTLLNLAAGLLKPSEGDVAFNGAPIGGVNSEAAYVTQHANLLPWLSVKANIGLALKFRKVPKSEREERIARWIALVGLTGFEDHYPRELSGGMQKRCSIARALIYEPSIVLMDEPFGPLDAITRLRLQQDLLDIWAEQRGTLVFVTHDLNEAIYLADEVVVMSAGPGTVRRVLPVPFERPRDIGSLVESSDFAEIYNDLWSLFKSELDVPAAEAAAA</sequence>
<keyword evidence="2" id="KW-0547">Nucleotide-binding</keyword>
<evidence type="ECO:0000313" key="6">
    <source>
        <dbReference type="EMBL" id="MBR7829267.1"/>
    </source>
</evidence>
<dbReference type="SUPFAM" id="SSF52540">
    <property type="entry name" value="P-loop containing nucleoside triphosphate hydrolases"/>
    <property type="match status" value="1"/>
</dbReference>